<dbReference type="STRING" id="137246.A0A401RFZ5"/>
<dbReference type="AlphaFoldDB" id="A0A401RFZ5"/>
<dbReference type="GO" id="GO:0006616">
    <property type="term" value="P:SRP-dependent cotranslational protein targeting to membrane, translocation"/>
    <property type="evidence" value="ECO:0007669"/>
    <property type="project" value="InterPro"/>
</dbReference>
<sequence>MAPFRKRSKSCPFLSQEFLIQNHADIVSCLVVLVLIGLMFE</sequence>
<gene>
    <name evidence="1" type="ORF">chiPu_0021953</name>
</gene>
<reference evidence="1 2" key="1">
    <citation type="journal article" date="2018" name="Nat. Ecol. Evol.">
        <title>Shark genomes provide insights into elasmobranch evolution and the origin of vertebrates.</title>
        <authorList>
            <person name="Hara Y"/>
            <person name="Yamaguchi K"/>
            <person name="Onimaru K"/>
            <person name="Kadota M"/>
            <person name="Koyanagi M"/>
            <person name="Keeley SD"/>
            <person name="Tatsumi K"/>
            <person name="Tanaka K"/>
            <person name="Motone F"/>
            <person name="Kageyama Y"/>
            <person name="Nozu R"/>
            <person name="Adachi N"/>
            <person name="Nishimura O"/>
            <person name="Nakagawa R"/>
            <person name="Tanegashima C"/>
            <person name="Kiyatake I"/>
            <person name="Matsumoto R"/>
            <person name="Murakumo K"/>
            <person name="Nishida K"/>
            <person name="Terakita A"/>
            <person name="Kuratani S"/>
            <person name="Sato K"/>
            <person name="Hyodo S Kuraku.S."/>
        </authorList>
    </citation>
    <scope>NUCLEOTIDE SEQUENCE [LARGE SCALE GENOMIC DNA]</scope>
</reference>
<keyword evidence="2" id="KW-1185">Reference proteome</keyword>
<dbReference type="EMBL" id="BEZZ01005344">
    <property type="protein sequence ID" value="GCC17055.1"/>
    <property type="molecule type" value="Genomic_DNA"/>
</dbReference>
<evidence type="ECO:0000313" key="2">
    <source>
        <dbReference type="Proteomes" id="UP000287033"/>
    </source>
</evidence>
<name>A0A401RFZ5_CHIPU</name>
<dbReference type="GO" id="GO:0005789">
    <property type="term" value="C:endoplasmic reticulum membrane"/>
    <property type="evidence" value="ECO:0007669"/>
    <property type="project" value="TreeGrafter"/>
</dbReference>
<dbReference type="Proteomes" id="UP000287033">
    <property type="component" value="Unassembled WGS sequence"/>
</dbReference>
<organism evidence="1 2">
    <name type="scientific">Chiloscyllium punctatum</name>
    <name type="common">Brownbanded bambooshark</name>
    <name type="synonym">Hemiscyllium punctatum</name>
    <dbReference type="NCBI Taxonomy" id="137246"/>
    <lineage>
        <taxon>Eukaryota</taxon>
        <taxon>Metazoa</taxon>
        <taxon>Chordata</taxon>
        <taxon>Craniata</taxon>
        <taxon>Vertebrata</taxon>
        <taxon>Chondrichthyes</taxon>
        <taxon>Elasmobranchii</taxon>
        <taxon>Galeomorphii</taxon>
        <taxon>Galeoidea</taxon>
        <taxon>Orectolobiformes</taxon>
        <taxon>Hemiscylliidae</taxon>
        <taxon>Chiloscyllium</taxon>
    </lineage>
</organism>
<feature type="non-terminal residue" evidence="1">
    <location>
        <position position="41"/>
    </location>
</feature>
<accession>A0A401RFZ5</accession>
<dbReference type="PANTHER" id="PTHR12371">
    <property type="entry name" value="TRANSLOCATION ASSOCIATED MEMBRANE PROTEIN"/>
    <property type="match status" value="1"/>
</dbReference>
<dbReference type="PANTHER" id="PTHR12371:SF4">
    <property type="entry name" value="TRANSLOCATING CHAIN-ASSOCIATED MEMBRANE PROTEIN 2"/>
    <property type="match status" value="1"/>
</dbReference>
<dbReference type="InterPro" id="IPR016447">
    <property type="entry name" value="Translocation_assoc_membrane"/>
</dbReference>
<comment type="caution">
    <text evidence="1">The sequence shown here is derived from an EMBL/GenBank/DDBJ whole genome shotgun (WGS) entry which is preliminary data.</text>
</comment>
<dbReference type="OrthoDB" id="3053196at2759"/>
<evidence type="ECO:0000313" key="1">
    <source>
        <dbReference type="EMBL" id="GCC17055.1"/>
    </source>
</evidence>
<proteinExistence type="predicted"/>
<protein>
    <submittedName>
        <fullName evidence="1">Uncharacterized protein</fullName>
    </submittedName>
</protein>
<dbReference type="GO" id="GO:0045048">
    <property type="term" value="P:protein insertion into ER membrane"/>
    <property type="evidence" value="ECO:0007669"/>
    <property type="project" value="TreeGrafter"/>
</dbReference>